<keyword evidence="1" id="KW-0378">Hydrolase</keyword>
<dbReference type="PANTHER" id="PTHR42648">
    <property type="entry name" value="TRANSPOSASE, PUTATIVE-RELATED"/>
    <property type="match status" value="1"/>
</dbReference>
<protein>
    <recommendedName>
        <fullName evidence="2">Retrovirus-related Pol polyprotein from transposon TNT 1-94-like beta-barrel domain-containing protein</fullName>
    </recommendedName>
</protein>
<dbReference type="PANTHER" id="PTHR42648:SF18">
    <property type="entry name" value="RETROTRANSPOSON, UNCLASSIFIED-LIKE PROTEIN"/>
    <property type="match status" value="1"/>
</dbReference>
<dbReference type="Gramene" id="Psat05G0037600-T1">
    <property type="protein sequence ID" value="KAI5402746.1"/>
    <property type="gene ID" value="KIW84_050376"/>
</dbReference>
<evidence type="ECO:0000256" key="1">
    <source>
        <dbReference type="ARBA" id="ARBA00022670"/>
    </source>
</evidence>
<dbReference type="GO" id="GO:0006508">
    <property type="term" value="P:proteolysis"/>
    <property type="evidence" value="ECO:0007669"/>
    <property type="project" value="UniProtKB-KW"/>
</dbReference>
<dbReference type="GO" id="GO:0008233">
    <property type="term" value="F:peptidase activity"/>
    <property type="evidence" value="ECO:0007669"/>
    <property type="project" value="UniProtKB-KW"/>
</dbReference>
<proteinExistence type="predicted"/>
<evidence type="ECO:0000313" key="3">
    <source>
        <dbReference type="EMBL" id="KAI5402746.1"/>
    </source>
</evidence>
<dbReference type="Pfam" id="PF22936">
    <property type="entry name" value="Pol_BBD"/>
    <property type="match status" value="1"/>
</dbReference>
<sequence>MGQTTIVEKVLRSMHTKFNYVVCFIKESNDITSLSIDELKSSLLVHEQRIKITQEKEDEHVLKIASYGRGGITNQGDDSMMKVRGKGNLKLHKNGITQVIIDVYYLLYLKNNLLSVSQLMQKEQIMVFKDGGLDTLIKKDMVKGMPSLKDLEETCSDCLMGKKHRESITKQVTRRAKEKYELIDSDVCGPIKPGSNDGSRYFITFTYDFSRKTWIYFFHEGAGAFDVFK</sequence>
<keyword evidence="4" id="KW-1185">Reference proteome</keyword>
<dbReference type="InterPro" id="IPR039537">
    <property type="entry name" value="Retrotran_Ty1/copia-like"/>
</dbReference>
<organism evidence="3 4">
    <name type="scientific">Pisum sativum</name>
    <name type="common">Garden pea</name>
    <name type="synonym">Lathyrus oleraceus</name>
    <dbReference type="NCBI Taxonomy" id="3888"/>
    <lineage>
        <taxon>Eukaryota</taxon>
        <taxon>Viridiplantae</taxon>
        <taxon>Streptophyta</taxon>
        <taxon>Embryophyta</taxon>
        <taxon>Tracheophyta</taxon>
        <taxon>Spermatophyta</taxon>
        <taxon>Magnoliopsida</taxon>
        <taxon>eudicotyledons</taxon>
        <taxon>Gunneridae</taxon>
        <taxon>Pentapetalae</taxon>
        <taxon>rosids</taxon>
        <taxon>fabids</taxon>
        <taxon>Fabales</taxon>
        <taxon>Fabaceae</taxon>
        <taxon>Papilionoideae</taxon>
        <taxon>50 kb inversion clade</taxon>
        <taxon>NPAAA clade</taxon>
        <taxon>Hologalegina</taxon>
        <taxon>IRL clade</taxon>
        <taxon>Fabeae</taxon>
        <taxon>Lathyrus</taxon>
    </lineage>
</organism>
<name>A0A9D4WID3_PEA</name>
<keyword evidence="1" id="KW-0645">Protease</keyword>
<evidence type="ECO:0000313" key="4">
    <source>
        <dbReference type="Proteomes" id="UP001058974"/>
    </source>
</evidence>
<accession>A0A9D4WID3</accession>
<evidence type="ECO:0000259" key="2">
    <source>
        <dbReference type="Pfam" id="PF22936"/>
    </source>
</evidence>
<dbReference type="AlphaFoldDB" id="A0A9D4WID3"/>
<dbReference type="Proteomes" id="UP001058974">
    <property type="component" value="Chromosome 5"/>
</dbReference>
<feature type="domain" description="Retrovirus-related Pol polyprotein from transposon TNT 1-94-like beta-barrel" evidence="2">
    <location>
        <begin position="73"/>
        <end position="122"/>
    </location>
</feature>
<reference evidence="3 4" key="1">
    <citation type="journal article" date="2022" name="Nat. Genet.">
        <title>Improved pea reference genome and pan-genome highlight genomic features and evolutionary characteristics.</title>
        <authorList>
            <person name="Yang T."/>
            <person name="Liu R."/>
            <person name="Luo Y."/>
            <person name="Hu S."/>
            <person name="Wang D."/>
            <person name="Wang C."/>
            <person name="Pandey M.K."/>
            <person name="Ge S."/>
            <person name="Xu Q."/>
            <person name="Li N."/>
            <person name="Li G."/>
            <person name="Huang Y."/>
            <person name="Saxena R.K."/>
            <person name="Ji Y."/>
            <person name="Li M."/>
            <person name="Yan X."/>
            <person name="He Y."/>
            <person name="Liu Y."/>
            <person name="Wang X."/>
            <person name="Xiang C."/>
            <person name="Varshney R.K."/>
            <person name="Ding H."/>
            <person name="Gao S."/>
            <person name="Zong X."/>
        </authorList>
    </citation>
    <scope>NUCLEOTIDE SEQUENCE [LARGE SCALE GENOMIC DNA]</scope>
    <source>
        <strain evidence="3 4">cv. Zhongwan 6</strain>
    </source>
</reference>
<dbReference type="EMBL" id="JAMSHJ010000005">
    <property type="protein sequence ID" value="KAI5402746.1"/>
    <property type="molecule type" value="Genomic_DNA"/>
</dbReference>
<dbReference type="InterPro" id="IPR054722">
    <property type="entry name" value="PolX-like_BBD"/>
</dbReference>
<comment type="caution">
    <text evidence="3">The sequence shown here is derived from an EMBL/GenBank/DDBJ whole genome shotgun (WGS) entry which is preliminary data.</text>
</comment>
<gene>
    <name evidence="3" type="ORF">KIW84_050376</name>
</gene>